<reference evidence="5" key="1">
    <citation type="journal article" date="2019" name="Int. J. Syst. Evol. Microbiol.">
        <title>The Global Catalogue of Microorganisms (GCM) 10K type strain sequencing project: providing services to taxonomists for standard genome sequencing and annotation.</title>
        <authorList>
            <consortium name="The Broad Institute Genomics Platform"/>
            <consortium name="The Broad Institute Genome Sequencing Center for Infectious Disease"/>
            <person name="Wu L."/>
            <person name="Ma J."/>
        </authorList>
    </citation>
    <scope>NUCLEOTIDE SEQUENCE [LARGE SCALE GENOMIC DNA]</scope>
    <source>
        <strain evidence="5">TISTR 932</strain>
    </source>
</reference>
<comment type="caution">
    <text evidence="4">The sequence shown here is derived from an EMBL/GenBank/DDBJ whole genome shotgun (WGS) entry which is preliminary data.</text>
</comment>
<evidence type="ECO:0000256" key="2">
    <source>
        <dbReference type="PROSITE-ProRule" id="PRU00335"/>
    </source>
</evidence>
<evidence type="ECO:0000259" key="3">
    <source>
        <dbReference type="PROSITE" id="PS50977"/>
    </source>
</evidence>
<dbReference type="Proteomes" id="UP001597427">
    <property type="component" value="Unassembled WGS sequence"/>
</dbReference>
<dbReference type="InterPro" id="IPR050109">
    <property type="entry name" value="HTH-type_TetR-like_transc_reg"/>
</dbReference>
<organism evidence="4 5">
    <name type="scientific">Enterococcus camelliae</name>
    <dbReference type="NCBI Taxonomy" id="453959"/>
    <lineage>
        <taxon>Bacteria</taxon>
        <taxon>Bacillati</taxon>
        <taxon>Bacillota</taxon>
        <taxon>Bacilli</taxon>
        <taxon>Lactobacillales</taxon>
        <taxon>Enterococcaceae</taxon>
        <taxon>Enterococcus</taxon>
    </lineage>
</organism>
<accession>A0ABW5TL49</accession>
<evidence type="ECO:0000256" key="1">
    <source>
        <dbReference type="ARBA" id="ARBA00023125"/>
    </source>
</evidence>
<keyword evidence="1 2" id="KW-0238">DNA-binding</keyword>
<keyword evidence="5" id="KW-1185">Reference proteome</keyword>
<dbReference type="PANTHER" id="PTHR30055:SF226">
    <property type="entry name" value="HTH-TYPE TRANSCRIPTIONAL REGULATOR PKSA"/>
    <property type="match status" value="1"/>
</dbReference>
<dbReference type="PRINTS" id="PR00455">
    <property type="entry name" value="HTHTETR"/>
</dbReference>
<dbReference type="InterPro" id="IPR009057">
    <property type="entry name" value="Homeodomain-like_sf"/>
</dbReference>
<dbReference type="RefSeq" id="WP_379982234.1">
    <property type="nucleotide sequence ID" value="NZ_JBHUMO010000056.1"/>
</dbReference>
<name>A0ABW5TL49_9ENTE</name>
<dbReference type="PANTHER" id="PTHR30055">
    <property type="entry name" value="HTH-TYPE TRANSCRIPTIONAL REGULATOR RUTR"/>
    <property type="match status" value="1"/>
</dbReference>
<protein>
    <submittedName>
        <fullName evidence="4">TetR/AcrR family transcriptional regulator</fullName>
    </submittedName>
</protein>
<gene>
    <name evidence="4" type="ORF">ACFSR0_09550</name>
</gene>
<sequence length="186" mass="21884">MYEEILDVAEELFMVQGYRATSTRQITEKLGVTQPTLYYHFKKKEDIYYHVMLRLSATVEAQLRIIANDEALPAEKKILHMALFLQQKHPFNLFVMMHDIQHSLSKEMSQKLYRLWTTSYKTPFIELLEQAEFHLKSEIDPTFAVSQLFILIAAYLETPNRQSDLAKSVQVFLYGVMATEIKEQRE</sequence>
<dbReference type="PROSITE" id="PS01081">
    <property type="entry name" value="HTH_TETR_1"/>
    <property type="match status" value="1"/>
</dbReference>
<feature type="DNA-binding region" description="H-T-H motif" evidence="2">
    <location>
        <begin position="22"/>
        <end position="41"/>
    </location>
</feature>
<dbReference type="SUPFAM" id="SSF46689">
    <property type="entry name" value="Homeodomain-like"/>
    <property type="match status" value="1"/>
</dbReference>
<evidence type="ECO:0000313" key="5">
    <source>
        <dbReference type="Proteomes" id="UP001597427"/>
    </source>
</evidence>
<dbReference type="Pfam" id="PF00440">
    <property type="entry name" value="TetR_N"/>
    <property type="match status" value="1"/>
</dbReference>
<dbReference type="InterPro" id="IPR001647">
    <property type="entry name" value="HTH_TetR"/>
</dbReference>
<dbReference type="Gene3D" id="1.10.357.10">
    <property type="entry name" value="Tetracycline Repressor, domain 2"/>
    <property type="match status" value="1"/>
</dbReference>
<evidence type="ECO:0000313" key="4">
    <source>
        <dbReference type="EMBL" id="MFD2729662.1"/>
    </source>
</evidence>
<dbReference type="PROSITE" id="PS50977">
    <property type="entry name" value="HTH_TETR_2"/>
    <property type="match status" value="1"/>
</dbReference>
<dbReference type="EMBL" id="JBHUMO010000056">
    <property type="protein sequence ID" value="MFD2729662.1"/>
    <property type="molecule type" value="Genomic_DNA"/>
</dbReference>
<feature type="domain" description="HTH tetR-type" evidence="3">
    <location>
        <begin position="1"/>
        <end position="59"/>
    </location>
</feature>
<proteinExistence type="predicted"/>
<dbReference type="InterPro" id="IPR023772">
    <property type="entry name" value="DNA-bd_HTH_TetR-type_CS"/>
</dbReference>